<organism evidence="2 3">
    <name type="scientific">Xanthomonas oryzae pv. oryzae (strain KACC10331 / KXO85)</name>
    <dbReference type="NCBI Taxonomy" id="291331"/>
    <lineage>
        <taxon>Bacteria</taxon>
        <taxon>Pseudomonadati</taxon>
        <taxon>Pseudomonadota</taxon>
        <taxon>Gammaproteobacteria</taxon>
        <taxon>Lysobacterales</taxon>
        <taxon>Lysobacteraceae</taxon>
        <taxon>Xanthomonas</taxon>
    </lineage>
</organism>
<feature type="region of interest" description="Disordered" evidence="1">
    <location>
        <begin position="28"/>
        <end position="48"/>
    </location>
</feature>
<dbReference type="AlphaFoldDB" id="Q5GX96"/>
<name>Q5GX96_XANOR</name>
<evidence type="ECO:0000313" key="2">
    <source>
        <dbReference type="EMBL" id="AAW76675.1"/>
    </source>
</evidence>
<dbReference type="Proteomes" id="UP000006735">
    <property type="component" value="Chromosome"/>
</dbReference>
<dbReference type="HOGENOM" id="CLU_2014348_0_0_6"/>
<sequence length="123" mass="13622">MMAYSPLGSRALLDRPVLHTIGARRGSIGLGHSQRRSDRHHRIGNGRACARQRSRMRLAIGRAGSRRDGPCVPSTQAQAAAGPALTPCARCSSRWRNCRIARAWQLHLHCRMCACTRFGDRAH</sequence>
<feature type="compositionally biased region" description="Basic residues" evidence="1">
    <location>
        <begin position="33"/>
        <end position="48"/>
    </location>
</feature>
<dbReference type="KEGG" id="xoo:XOO3421"/>
<gene>
    <name evidence="2" type="ordered locus">XOO3421</name>
</gene>
<dbReference type="EMBL" id="AE013598">
    <property type="protein sequence ID" value="AAW76675.1"/>
    <property type="molecule type" value="Genomic_DNA"/>
</dbReference>
<reference evidence="2 3" key="1">
    <citation type="journal article" date="2005" name="Nucleic Acids Res.">
        <title>The genome sequence of Xanthomonas oryzae pathovar oryzae KACC10331, the bacterial blight pathogen of rice.</title>
        <authorList>
            <person name="Lee B.M."/>
            <person name="Park Y.J."/>
            <person name="Park D.S."/>
            <person name="Kang H.W."/>
            <person name="Kim J.G."/>
            <person name="Song E.S."/>
            <person name="Park I.C."/>
            <person name="Yoon U.H."/>
            <person name="Hahn J.H."/>
            <person name="Koo B.S."/>
            <person name="Lee G.B."/>
            <person name="Kim H."/>
            <person name="Park H.S."/>
            <person name="Yoon K.O."/>
            <person name="Kim J.H."/>
            <person name="Jung C.H."/>
            <person name="Koh N.H."/>
            <person name="Seo J.S."/>
            <person name="Go S.J."/>
        </authorList>
    </citation>
    <scope>NUCLEOTIDE SEQUENCE [LARGE SCALE GENOMIC DNA]</scope>
    <source>
        <strain evidence="3">KACC10331 / KXO85</strain>
    </source>
</reference>
<dbReference type="STRING" id="291331.XOO3421"/>
<keyword evidence="3" id="KW-1185">Reference proteome</keyword>
<evidence type="ECO:0000256" key="1">
    <source>
        <dbReference type="SAM" id="MobiDB-lite"/>
    </source>
</evidence>
<accession>Q5GX96</accession>
<proteinExistence type="predicted"/>
<protein>
    <submittedName>
        <fullName evidence="2">Oxidoreductase</fullName>
    </submittedName>
</protein>
<evidence type="ECO:0000313" key="3">
    <source>
        <dbReference type="Proteomes" id="UP000006735"/>
    </source>
</evidence>